<evidence type="ECO:0000256" key="2">
    <source>
        <dbReference type="RuleBase" id="RU362097"/>
    </source>
</evidence>
<dbReference type="NCBIfam" id="TIGR01845">
    <property type="entry name" value="outer_NodT"/>
    <property type="match status" value="1"/>
</dbReference>
<dbReference type="InterPro" id="IPR010131">
    <property type="entry name" value="MdtP/NodT-like"/>
</dbReference>
<dbReference type="PANTHER" id="PTHR30203:SF33">
    <property type="entry name" value="BLR4455 PROTEIN"/>
    <property type="match status" value="1"/>
</dbReference>
<dbReference type="GO" id="GO:0015562">
    <property type="term" value="F:efflux transmembrane transporter activity"/>
    <property type="evidence" value="ECO:0007669"/>
    <property type="project" value="InterPro"/>
</dbReference>
<reference evidence="4 5" key="1">
    <citation type="submission" date="2020-04" db="EMBL/GenBank/DDBJ databases">
        <title>Enterovirga sp. isolate from soil.</title>
        <authorList>
            <person name="Chea S."/>
            <person name="Kim D.-U."/>
        </authorList>
    </citation>
    <scope>NUCLEOTIDE SEQUENCE [LARGE SCALE GENOMIC DNA]</scope>
    <source>
        <strain evidence="4 5">DB1703</strain>
    </source>
</reference>
<dbReference type="Pfam" id="PF02321">
    <property type="entry name" value="OEP"/>
    <property type="match status" value="2"/>
</dbReference>
<accession>A0A849IB47</accession>
<dbReference type="InterPro" id="IPR003423">
    <property type="entry name" value="OMP_efflux"/>
</dbReference>
<protein>
    <submittedName>
        <fullName evidence="4">Efflux transporter outer membrane subunit</fullName>
    </submittedName>
</protein>
<dbReference type="Proteomes" id="UP000564885">
    <property type="component" value="Unassembled WGS sequence"/>
</dbReference>
<evidence type="ECO:0000256" key="1">
    <source>
        <dbReference type="ARBA" id="ARBA00007613"/>
    </source>
</evidence>
<name>A0A849IB47_9HYPH</name>
<dbReference type="Gene3D" id="1.20.1600.10">
    <property type="entry name" value="Outer membrane efflux proteins (OEP)"/>
    <property type="match status" value="1"/>
</dbReference>
<dbReference type="EMBL" id="JABEPP010000001">
    <property type="protein sequence ID" value="NNM71163.1"/>
    <property type="molecule type" value="Genomic_DNA"/>
</dbReference>
<dbReference type="SUPFAM" id="SSF56954">
    <property type="entry name" value="Outer membrane efflux proteins (OEP)"/>
    <property type="match status" value="1"/>
</dbReference>
<proteinExistence type="inferred from homology"/>
<dbReference type="Gene3D" id="2.20.200.10">
    <property type="entry name" value="Outer membrane efflux proteins (OEP)"/>
    <property type="match status" value="1"/>
</dbReference>
<feature type="chain" id="PRO_5033102090" evidence="2">
    <location>
        <begin position="34"/>
        <end position="495"/>
    </location>
</feature>
<sequence>MPVLLTLRSRDPAWARAAALGGMLLLLGGCQTAAPDTALPIPTGFKAARSGEAPAVSPVWFRSFGSAELDRLVSAALAQNLDIEAAIQRINQAEAQAVITGAPLFPTLAASGDASRQQSSGTARAGLGGGGSPTRSNSFSLGLNAAFEVDLFGRNRYAARAAETSAVATRFDRDAVALATAASVANTYFAVLASQDRLRIAESNLRIAERVLEAVRGRLNVGTGTALDVAQQESVLATQRAAVPPLRQELQQNRNALAVLVGRTPESVSVAGGSLDRLRLPGVRAGLPSQLLLRRPDIARDEANLAAAEANVASARAAFFPSIQLTAAGGFQSAALRTLLGGNSLVYSVAAGLTQPIFDGFNLQGQLALQQGRAAELAATYKRTILQSFLDVENALVAVRETAEYERRQREAVAASRRALDITEERLREGTIDVVTLFNTQTSLFQNQDALARVRLLRFQALVGLYQALGGGWTVERAVPVAQVADAPFSWKLRP</sequence>
<feature type="signal peptide" evidence="2">
    <location>
        <begin position="1"/>
        <end position="33"/>
    </location>
</feature>
<organism evidence="4 5">
    <name type="scientific">Enterovirga aerilata</name>
    <dbReference type="NCBI Taxonomy" id="2730920"/>
    <lineage>
        <taxon>Bacteria</taxon>
        <taxon>Pseudomonadati</taxon>
        <taxon>Pseudomonadota</taxon>
        <taxon>Alphaproteobacteria</taxon>
        <taxon>Hyphomicrobiales</taxon>
        <taxon>Methylobacteriaceae</taxon>
        <taxon>Enterovirga</taxon>
    </lineage>
</organism>
<dbReference type="RefSeq" id="WP_171216656.1">
    <property type="nucleotide sequence ID" value="NZ_JABEPP010000001.1"/>
</dbReference>
<evidence type="ECO:0000256" key="3">
    <source>
        <dbReference type="SAM" id="MobiDB-lite"/>
    </source>
</evidence>
<keyword evidence="2" id="KW-0449">Lipoprotein</keyword>
<comment type="similarity">
    <text evidence="1 2">Belongs to the outer membrane factor (OMF) (TC 1.B.17) family.</text>
</comment>
<evidence type="ECO:0000313" key="5">
    <source>
        <dbReference type="Proteomes" id="UP000564885"/>
    </source>
</evidence>
<gene>
    <name evidence="4" type="ORF">HJG44_01985</name>
</gene>
<keyword evidence="2" id="KW-0732">Signal</keyword>
<comment type="subcellular location">
    <subcellularLocation>
        <location evidence="2">Cell membrane</location>
        <topology evidence="2">Lipid-anchor</topology>
    </subcellularLocation>
</comment>
<feature type="region of interest" description="Disordered" evidence="3">
    <location>
        <begin position="112"/>
        <end position="132"/>
    </location>
</feature>
<evidence type="ECO:0000313" key="4">
    <source>
        <dbReference type="EMBL" id="NNM71163.1"/>
    </source>
</evidence>
<keyword evidence="5" id="KW-1185">Reference proteome</keyword>
<keyword evidence="2" id="KW-0472">Membrane</keyword>
<comment type="caution">
    <text evidence="4">The sequence shown here is derived from an EMBL/GenBank/DDBJ whole genome shotgun (WGS) entry which is preliminary data.</text>
</comment>
<keyword evidence="2" id="KW-0564">Palmitate</keyword>
<dbReference type="GO" id="GO:0005886">
    <property type="term" value="C:plasma membrane"/>
    <property type="evidence" value="ECO:0007669"/>
    <property type="project" value="UniProtKB-SubCell"/>
</dbReference>
<keyword evidence="2" id="KW-1134">Transmembrane beta strand</keyword>
<keyword evidence="2" id="KW-0812">Transmembrane</keyword>
<dbReference type="AlphaFoldDB" id="A0A849IB47"/>
<dbReference type="PANTHER" id="PTHR30203">
    <property type="entry name" value="OUTER MEMBRANE CATION EFFLUX PROTEIN"/>
    <property type="match status" value="1"/>
</dbReference>